<name>A0A8X6QBW5_NEPPI</name>
<accession>A0A8X6QBW5</accession>
<protein>
    <submittedName>
        <fullName evidence="2">Uncharacterized protein</fullName>
    </submittedName>
</protein>
<feature type="compositionally biased region" description="Polar residues" evidence="1">
    <location>
        <begin position="100"/>
        <end position="111"/>
    </location>
</feature>
<sequence>EESPLYGNIPIGEVASVHLNNEQLISKRKNAKFPERSERRKPNCSASLRNAEENSSERNENSIFENVCIGEWSPKVVELETIRSKRKSLNPQTAKELGEPSSSASASFGENNKSKPIGYRAQQIRLHFSDEESPLYGNIPIDEESPLYGNIPIGEVALVHLSNEQLISKRKNAKFPERSERRKPNCSASLRNAEENSSERNENSIFENVCIGEWSPEVVELETIRSKRKSLNPQTAKELGEPSGSASASFGENNKSKPIGYRAQQKRLHFSDEESPLYGNIPIGEVAPVHLNNEQLISKRKNAKFPERSER</sequence>
<feature type="compositionally biased region" description="Basic and acidic residues" evidence="1">
    <location>
        <begin position="50"/>
        <end position="59"/>
    </location>
</feature>
<evidence type="ECO:0000256" key="1">
    <source>
        <dbReference type="SAM" id="MobiDB-lite"/>
    </source>
</evidence>
<feature type="region of interest" description="Disordered" evidence="1">
    <location>
        <begin position="229"/>
        <end position="311"/>
    </location>
</feature>
<reference evidence="2" key="1">
    <citation type="submission" date="2020-08" db="EMBL/GenBank/DDBJ databases">
        <title>Multicomponent nature underlies the extraordinary mechanical properties of spider dragline silk.</title>
        <authorList>
            <person name="Kono N."/>
            <person name="Nakamura H."/>
            <person name="Mori M."/>
            <person name="Yoshida Y."/>
            <person name="Ohtoshi R."/>
            <person name="Malay A.D."/>
            <person name="Moran D.A.P."/>
            <person name="Tomita M."/>
            <person name="Numata K."/>
            <person name="Arakawa K."/>
        </authorList>
    </citation>
    <scope>NUCLEOTIDE SEQUENCE</scope>
</reference>
<feature type="compositionally biased region" description="Polar residues" evidence="1">
    <location>
        <begin position="244"/>
        <end position="253"/>
    </location>
</feature>
<comment type="caution">
    <text evidence="2">The sequence shown here is derived from an EMBL/GenBank/DDBJ whole genome shotgun (WGS) entry which is preliminary data.</text>
</comment>
<keyword evidence="3" id="KW-1185">Reference proteome</keyword>
<feature type="non-terminal residue" evidence="2">
    <location>
        <position position="311"/>
    </location>
</feature>
<feature type="region of interest" description="Disordered" evidence="1">
    <location>
        <begin position="27"/>
        <end position="59"/>
    </location>
</feature>
<feature type="compositionally biased region" description="Basic and acidic residues" evidence="1">
    <location>
        <begin position="192"/>
        <end position="201"/>
    </location>
</feature>
<proteinExistence type="predicted"/>
<gene>
    <name evidence="2" type="ORF">NPIL_620641</name>
</gene>
<evidence type="ECO:0000313" key="2">
    <source>
        <dbReference type="EMBL" id="GFU18152.1"/>
    </source>
</evidence>
<dbReference type="Proteomes" id="UP000887013">
    <property type="component" value="Unassembled WGS sequence"/>
</dbReference>
<feature type="compositionally biased region" description="Basic and acidic residues" evidence="1">
    <location>
        <begin position="174"/>
        <end position="183"/>
    </location>
</feature>
<dbReference type="AlphaFoldDB" id="A0A8X6QBW5"/>
<evidence type="ECO:0000313" key="3">
    <source>
        <dbReference type="Proteomes" id="UP000887013"/>
    </source>
</evidence>
<feature type="non-terminal residue" evidence="2">
    <location>
        <position position="1"/>
    </location>
</feature>
<feature type="region of interest" description="Disordered" evidence="1">
    <location>
        <begin position="170"/>
        <end position="201"/>
    </location>
</feature>
<organism evidence="2 3">
    <name type="scientific">Nephila pilipes</name>
    <name type="common">Giant wood spider</name>
    <name type="synonym">Nephila maculata</name>
    <dbReference type="NCBI Taxonomy" id="299642"/>
    <lineage>
        <taxon>Eukaryota</taxon>
        <taxon>Metazoa</taxon>
        <taxon>Ecdysozoa</taxon>
        <taxon>Arthropoda</taxon>
        <taxon>Chelicerata</taxon>
        <taxon>Arachnida</taxon>
        <taxon>Araneae</taxon>
        <taxon>Araneomorphae</taxon>
        <taxon>Entelegynae</taxon>
        <taxon>Araneoidea</taxon>
        <taxon>Nephilidae</taxon>
        <taxon>Nephila</taxon>
    </lineage>
</organism>
<feature type="region of interest" description="Disordered" evidence="1">
    <location>
        <begin position="87"/>
        <end position="116"/>
    </location>
</feature>
<dbReference type="EMBL" id="BMAW01030794">
    <property type="protein sequence ID" value="GFU18152.1"/>
    <property type="molecule type" value="Genomic_DNA"/>
</dbReference>
<feature type="compositionally biased region" description="Basic and acidic residues" evidence="1">
    <location>
        <begin position="32"/>
        <end position="41"/>
    </location>
</feature>